<evidence type="ECO:0000313" key="5">
    <source>
        <dbReference type="EMBL" id="BBP43873.1"/>
    </source>
</evidence>
<dbReference type="PANTHER" id="PTHR37482:SF1">
    <property type="entry name" value="OUTER MEMBRANE PROTEIN ASSEMBLY FACTOR BAME"/>
    <property type="match status" value="1"/>
</dbReference>
<accession>A0A6F8PP36</accession>
<organism evidence="5 6">
    <name type="scientific">Thiosulfativibrio zosterae</name>
    <dbReference type="NCBI Taxonomy" id="2675053"/>
    <lineage>
        <taxon>Bacteria</taxon>
        <taxon>Pseudomonadati</taxon>
        <taxon>Pseudomonadota</taxon>
        <taxon>Gammaproteobacteria</taxon>
        <taxon>Thiotrichales</taxon>
        <taxon>Piscirickettsiaceae</taxon>
        <taxon>Thiosulfativibrio</taxon>
    </lineage>
</organism>
<proteinExistence type="predicted"/>
<dbReference type="PANTHER" id="PTHR37482">
    <property type="entry name" value="OUTER MEMBRANE PROTEIN ASSEMBLY FACTOR BAME"/>
    <property type="match status" value="1"/>
</dbReference>
<feature type="domain" description="Outer membrane protein assembly factor BamE" evidence="4">
    <location>
        <begin position="35"/>
        <end position="105"/>
    </location>
</feature>
<name>A0A6F8PP36_9GAMM</name>
<dbReference type="Proteomes" id="UP000501466">
    <property type="component" value="Chromosome"/>
</dbReference>
<evidence type="ECO:0000256" key="3">
    <source>
        <dbReference type="ARBA" id="ARBA00023237"/>
    </source>
</evidence>
<dbReference type="GO" id="GO:1990063">
    <property type="term" value="C:Bam protein complex"/>
    <property type="evidence" value="ECO:0007669"/>
    <property type="project" value="TreeGrafter"/>
</dbReference>
<gene>
    <name evidence="5" type="ORF">THMIRHAT_16190</name>
</gene>
<dbReference type="InterPro" id="IPR007450">
    <property type="entry name" value="BamE_dom"/>
</dbReference>
<dbReference type="Gene3D" id="3.30.1450.10">
    <property type="match status" value="1"/>
</dbReference>
<keyword evidence="6" id="KW-1185">Reference proteome</keyword>
<protein>
    <recommendedName>
        <fullName evidence="4">Outer membrane protein assembly factor BamE domain-containing protein</fullName>
    </recommendedName>
</protein>
<keyword evidence="2" id="KW-0472">Membrane</keyword>
<reference evidence="6" key="1">
    <citation type="submission" date="2019-11" db="EMBL/GenBank/DDBJ databases">
        <title>Isolation and characterization of two novel species in the genus Thiomicrorhabdus.</title>
        <authorList>
            <person name="Mochizuki J."/>
            <person name="Kojima H."/>
            <person name="Fukui M."/>
        </authorList>
    </citation>
    <scope>NUCLEOTIDE SEQUENCE [LARGE SCALE GENOMIC DNA]</scope>
    <source>
        <strain evidence="6">AkT22</strain>
    </source>
</reference>
<evidence type="ECO:0000259" key="4">
    <source>
        <dbReference type="Pfam" id="PF04355"/>
    </source>
</evidence>
<dbReference type="GO" id="GO:0043165">
    <property type="term" value="P:Gram-negative-bacterium-type cell outer membrane assembly"/>
    <property type="evidence" value="ECO:0007669"/>
    <property type="project" value="TreeGrafter"/>
</dbReference>
<keyword evidence="3" id="KW-0998">Cell outer membrane</keyword>
<dbReference type="GO" id="GO:0051205">
    <property type="term" value="P:protein insertion into membrane"/>
    <property type="evidence" value="ECO:0007669"/>
    <property type="project" value="TreeGrafter"/>
</dbReference>
<dbReference type="InterPro" id="IPR026592">
    <property type="entry name" value="BamE"/>
</dbReference>
<dbReference type="KEGG" id="tzo:THMIRHAT_16190"/>
<dbReference type="RefSeq" id="WP_173291639.1">
    <property type="nucleotide sequence ID" value="NZ_AP021888.1"/>
</dbReference>
<dbReference type="AlphaFoldDB" id="A0A6F8PP36"/>
<keyword evidence="1" id="KW-0732">Signal</keyword>
<sequence length="128" mass="14817">MLLSKTFQLTAILLAASILNGCSYLKPYKAPITQGTIIKQEQANLLQDGLTMQQVQSILGPPYGKDPFNPLHWEYVFYTTDKDYYPNSIRYLALNFDSDSYLKNWEIRSQEVEINTHDGFIDRLFLED</sequence>
<evidence type="ECO:0000313" key="6">
    <source>
        <dbReference type="Proteomes" id="UP000501466"/>
    </source>
</evidence>
<dbReference type="Pfam" id="PF04355">
    <property type="entry name" value="BamE"/>
    <property type="match status" value="1"/>
</dbReference>
<dbReference type="InterPro" id="IPR037873">
    <property type="entry name" value="BamE-like"/>
</dbReference>
<evidence type="ECO:0000256" key="2">
    <source>
        <dbReference type="ARBA" id="ARBA00023136"/>
    </source>
</evidence>
<evidence type="ECO:0000256" key="1">
    <source>
        <dbReference type="ARBA" id="ARBA00022729"/>
    </source>
</evidence>
<dbReference type="EMBL" id="AP021888">
    <property type="protein sequence ID" value="BBP43873.1"/>
    <property type="molecule type" value="Genomic_DNA"/>
</dbReference>
<dbReference type="GO" id="GO:0030674">
    <property type="term" value="F:protein-macromolecule adaptor activity"/>
    <property type="evidence" value="ECO:0007669"/>
    <property type="project" value="TreeGrafter"/>
</dbReference>